<evidence type="ECO:0000259" key="5">
    <source>
        <dbReference type="Pfam" id="PF17827"/>
    </source>
</evidence>
<reference evidence="7" key="1">
    <citation type="submission" date="2010-03" db="EMBL/GenBank/DDBJ databases">
        <title>The genome sequence of Synergistetes sp. SGP1.</title>
        <authorList>
            <consortium name="metaHIT consortium -- http://www.metahit.eu/"/>
            <person name="Pajon A."/>
            <person name="Turner K."/>
            <person name="Parkhill J."/>
            <person name="Wade W."/>
            <person name="Vartoukian S."/>
        </authorList>
    </citation>
    <scope>NUCLEOTIDE SEQUENCE [LARGE SCALE GENOMIC DNA]</scope>
    <source>
        <strain evidence="7">SGP1</strain>
    </source>
</reference>
<dbReference type="GO" id="GO:0032259">
    <property type="term" value="P:methylation"/>
    <property type="evidence" value="ECO:0007669"/>
    <property type="project" value="UniProtKB-KW"/>
</dbReference>
<feature type="domain" description="Release factor glutamine methyltransferase N-terminal" evidence="5">
    <location>
        <begin position="12"/>
        <end position="78"/>
    </location>
</feature>
<dbReference type="GO" id="GO:0036009">
    <property type="term" value="F:protein-glutamine N-methyltransferase activity"/>
    <property type="evidence" value="ECO:0007669"/>
    <property type="project" value="TreeGrafter"/>
</dbReference>
<proteinExistence type="predicted"/>
<dbReference type="SUPFAM" id="SSF53335">
    <property type="entry name" value="S-adenosyl-L-methionine-dependent methyltransferases"/>
    <property type="match status" value="1"/>
</dbReference>
<dbReference type="InterPro" id="IPR050320">
    <property type="entry name" value="N5-glutamine_MTase"/>
</dbReference>
<dbReference type="EMBL" id="FP929056">
    <property type="protein sequence ID" value="CBL28468.1"/>
    <property type="molecule type" value="Genomic_DNA"/>
</dbReference>
<evidence type="ECO:0000313" key="6">
    <source>
        <dbReference type="EMBL" id="CBL28468.1"/>
    </source>
</evidence>
<name>A0AB94IXJ9_9BACT</name>
<dbReference type="KEGG" id="sbr:SY1_13870"/>
<evidence type="ECO:0000256" key="1">
    <source>
        <dbReference type="ARBA" id="ARBA00022603"/>
    </source>
</evidence>
<reference evidence="6 7" key="2">
    <citation type="submission" date="2010-03" db="EMBL/GenBank/DDBJ databases">
        <authorList>
            <person name="Pajon A."/>
        </authorList>
    </citation>
    <scope>NUCLEOTIDE SEQUENCE [LARGE SCALE GENOMIC DNA]</scope>
    <source>
        <strain evidence="6 7">SGP1</strain>
    </source>
</reference>
<dbReference type="RefSeq" id="WP_015556615.1">
    <property type="nucleotide sequence ID" value="NC_021038.1"/>
</dbReference>
<feature type="compositionally biased region" description="Low complexity" evidence="4">
    <location>
        <begin position="117"/>
        <end position="134"/>
    </location>
</feature>
<keyword evidence="3" id="KW-0949">S-adenosyl-L-methionine</keyword>
<dbReference type="Pfam" id="PF17827">
    <property type="entry name" value="PrmC_N"/>
    <property type="match status" value="1"/>
</dbReference>
<dbReference type="PANTHER" id="PTHR18895">
    <property type="entry name" value="HEMK METHYLTRANSFERASE"/>
    <property type="match status" value="1"/>
</dbReference>
<dbReference type="PANTHER" id="PTHR18895:SF74">
    <property type="entry name" value="MTRF1L RELEASE FACTOR GLUTAMINE METHYLTRANSFERASE"/>
    <property type="match status" value="1"/>
</dbReference>
<evidence type="ECO:0000313" key="7">
    <source>
        <dbReference type="Proteomes" id="UP000008957"/>
    </source>
</evidence>
<organism evidence="6 7">
    <name type="scientific">Fretibacterium fastidiosum</name>
    <dbReference type="NCBI Taxonomy" id="651822"/>
    <lineage>
        <taxon>Bacteria</taxon>
        <taxon>Thermotogati</taxon>
        <taxon>Synergistota</taxon>
        <taxon>Synergistia</taxon>
        <taxon>Synergistales</taxon>
        <taxon>Aminobacteriaceae</taxon>
        <taxon>Fretibacterium</taxon>
    </lineage>
</organism>
<keyword evidence="1 6" id="KW-0489">Methyltransferase</keyword>
<keyword evidence="7" id="KW-1185">Reference proteome</keyword>
<evidence type="ECO:0000256" key="4">
    <source>
        <dbReference type="SAM" id="MobiDB-lite"/>
    </source>
</evidence>
<accession>A0AB94IXJ9</accession>
<sequence>MSAGSATLRAHLTSIRKRLAAAGAVNAVQEARWLLCDGLRLTSAELLAHLEREVVLPEALEAGVRRREAGEPLQYVLGTADFWGRDFRVGPGVLVPRRDTEVLVRAALTSSRRTRPSRSWTGARAAPASPRRSSWSAPLARGILAERSPDALRWAAENLARWNLSSRARLLPTDAPEDIAVRGECDLLISNPPYIPRGAIPRLMREVRDHEPHLALDGGVDGMDCYRALLASAPAWLKPGAFVILETGESDQARAIRDAVERSPDRAFSFLQRIADDSAILRCVVLKYRG</sequence>
<dbReference type="InterPro" id="IPR002052">
    <property type="entry name" value="DNA_methylase_N6_adenine_CS"/>
</dbReference>
<dbReference type="InterPro" id="IPR040758">
    <property type="entry name" value="PrmC_N"/>
</dbReference>
<gene>
    <name evidence="6" type="ORF">SY1_13870</name>
</gene>
<keyword evidence="2" id="KW-0808">Transferase</keyword>
<dbReference type="GO" id="GO:0003676">
    <property type="term" value="F:nucleic acid binding"/>
    <property type="evidence" value="ECO:0007669"/>
    <property type="project" value="InterPro"/>
</dbReference>
<evidence type="ECO:0000256" key="2">
    <source>
        <dbReference type="ARBA" id="ARBA00022679"/>
    </source>
</evidence>
<dbReference type="InterPro" id="IPR004556">
    <property type="entry name" value="HemK-like"/>
</dbReference>
<dbReference type="PROSITE" id="PS00092">
    <property type="entry name" value="N6_MTASE"/>
    <property type="match status" value="1"/>
</dbReference>
<dbReference type="NCBIfam" id="TIGR00536">
    <property type="entry name" value="hemK_fam"/>
    <property type="match status" value="1"/>
</dbReference>
<dbReference type="InterPro" id="IPR029063">
    <property type="entry name" value="SAM-dependent_MTases_sf"/>
</dbReference>
<dbReference type="Proteomes" id="UP000008957">
    <property type="component" value="Chromosome"/>
</dbReference>
<dbReference type="AlphaFoldDB" id="A0AB94IXJ9"/>
<dbReference type="Gene3D" id="3.40.50.150">
    <property type="entry name" value="Vaccinia Virus protein VP39"/>
    <property type="match status" value="1"/>
</dbReference>
<protein>
    <submittedName>
        <fullName evidence="6">HemK family putative methylases</fullName>
    </submittedName>
</protein>
<evidence type="ECO:0000256" key="3">
    <source>
        <dbReference type="ARBA" id="ARBA00022691"/>
    </source>
</evidence>
<feature type="region of interest" description="Disordered" evidence="4">
    <location>
        <begin position="114"/>
        <end position="134"/>
    </location>
</feature>
<dbReference type="Gene3D" id="1.10.8.10">
    <property type="entry name" value="DNA helicase RuvA subunit, C-terminal domain"/>
    <property type="match status" value="1"/>
</dbReference>